<protein>
    <submittedName>
        <fullName evidence="12">Short coiled-coil protein B</fullName>
    </submittedName>
</protein>
<evidence type="ECO:0000256" key="10">
    <source>
        <dbReference type="SAM" id="Coils"/>
    </source>
</evidence>
<dbReference type="PANTHER" id="PTHR21614">
    <property type="entry name" value="SHORT COILED COIL PROTEIN"/>
    <property type="match status" value="1"/>
</dbReference>
<comment type="subcellular location">
    <subcellularLocation>
        <location evidence="3">Cytoplasm</location>
        <location evidence="3">Cytosol</location>
    </subcellularLocation>
    <subcellularLocation>
        <location evidence="2">Golgi apparatus membrane</location>
        <topology evidence="2">Peripheral membrane protein</topology>
        <orientation evidence="2">Cytoplasmic side</orientation>
    </subcellularLocation>
    <subcellularLocation>
        <location evidence="4">Golgi apparatus</location>
        <location evidence="4">trans-Golgi network</location>
    </subcellularLocation>
</comment>
<keyword evidence="7" id="KW-0333">Golgi apparatus</keyword>
<evidence type="ECO:0000256" key="3">
    <source>
        <dbReference type="ARBA" id="ARBA00004514"/>
    </source>
</evidence>
<keyword evidence="8 10" id="KW-0175">Coiled coil</keyword>
<sequence length="174" mass="19301">MSGSEREGKGENKMVSIPLSSDEETSLGKYSILSGFESMLSFSPSFAFEVARDSWASIFHLSEQTKSSLHQGIDSAVLKDEVTDEERDEADEKNRLINQVLELQNTLDDLSQRVDAVKDENLKLKSENQVLGQYIENLMSASSVFQPANPDGKKSNNKKTSANFQLTKTGYIAL</sequence>
<dbReference type="GO" id="GO:0000139">
    <property type="term" value="C:Golgi membrane"/>
    <property type="evidence" value="ECO:0007669"/>
    <property type="project" value="UniProtKB-SubCell"/>
</dbReference>
<dbReference type="Gene3D" id="1.20.5.170">
    <property type="match status" value="1"/>
</dbReference>
<proteinExistence type="inferred from homology"/>
<accession>A0AAD9UVL7</accession>
<organism evidence="12 13">
    <name type="scientific">Acropora cervicornis</name>
    <name type="common">Staghorn coral</name>
    <dbReference type="NCBI Taxonomy" id="6130"/>
    <lineage>
        <taxon>Eukaryota</taxon>
        <taxon>Metazoa</taxon>
        <taxon>Cnidaria</taxon>
        <taxon>Anthozoa</taxon>
        <taxon>Hexacorallia</taxon>
        <taxon>Scleractinia</taxon>
        <taxon>Astrocoeniina</taxon>
        <taxon>Acroporidae</taxon>
        <taxon>Acropora</taxon>
    </lineage>
</organism>
<feature type="region of interest" description="Disordered" evidence="11">
    <location>
        <begin position="1"/>
        <end position="21"/>
    </location>
</feature>
<comment type="function">
    <text evidence="1">Positive regulator of amino acid starvation-induced autophagy.</text>
</comment>
<dbReference type="Proteomes" id="UP001249851">
    <property type="component" value="Unassembled WGS sequence"/>
</dbReference>
<dbReference type="EMBL" id="JARQWQ010000099">
    <property type="protein sequence ID" value="KAK2551327.1"/>
    <property type="molecule type" value="Genomic_DNA"/>
</dbReference>
<evidence type="ECO:0000256" key="4">
    <source>
        <dbReference type="ARBA" id="ARBA00004601"/>
    </source>
</evidence>
<dbReference type="GO" id="GO:0005829">
    <property type="term" value="C:cytosol"/>
    <property type="evidence" value="ECO:0007669"/>
    <property type="project" value="UniProtKB-SubCell"/>
</dbReference>
<feature type="coiled-coil region" evidence="10">
    <location>
        <begin position="93"/>
        <end position="127"/>
    </location>
</feature>
<evidence type="ECO:0000256" key="2">
    <source>
        <dbReference type="ARBA" id="ARBA00004255"/>
    </source>
</evidence>
<evidence type="ECO:0000313" key="13">
    <source>
        <dbReference type="Proteomes" id="UP001249851"/>
    </source>
</evidence>
<keyword evidence="6" id="KW-0963">Cytoplasm</keyword>
<evidence type="ECO:0000256" key="11">
    <source>
        <dbReference type="SAM" id="MobiDB-lite"/>
    </source>
</evidence>
<keyword evidence="13" id="KW-1185">Reference proteome</keyword>
<evidence type="ECO:0000256" key="6">
    <source>
        <dbReference type="ARBA" id="ARBA00022490"/>
    </source>
</evidence>
<dbReference type="AlphaFoldDB" id="A0AAD9UVL7"/>
<evidence type="ECO:0000313" key="12">
    <source>
        <dbReference type="EMBL" id="KAK2551327.1"/>
    </source>
</evidence>
<keyword evidence="9" id="KW-0472">Membrane</keyword>
<evidence type="ECO:0000256" key="7">
    <source>
        <dbReference type="ARBA" id="ARBA00023034"/>
    </source>
</evidence>
<evidence type="ECO:0000256" key="8">
    <source>
        <dbReference type="ARBA" id="ARBA00023054"/>
    </source>
</evidence>
<gene>
    <name evidence="12" type="ORF">P5673_027927</name>
</gene>
<dbReference type="InterPro" id="IPR019357">
    <property type="entry name" value="SCOC"/>
</dbReference>
<evidence type="ECO:0000256" key="1">
    <source>
        <dbReference type="ARBA" id="ARBA00002743"/>
    </source>
</evidence>
<name>A0AAD9UVL7_ACRCE</name>
<evidence type="ECO:0000256" key="9">
    <source>
        <dbReference type="ARBA" id="ARBA00023136"/>
    </source>
</evidence>
<dbReference type="GO" id="GO:0005802">
    <property type="term" value="C:trans-Golgi network"/>
    <property type="evidence" value="ECO:0007669"/>
    <property type="project" value="TreeGrafter"/>
</dbReference>
<reference evidence="12" key="2">
    <citation type="journal article" date="2023" name="Science">
        <title>Genomic signatures of disease resistance in endangered staghorn corals.</title>
        <authorList>
            <person name="Vollmer S.V."/>
            <person name="Selwyn J.D."/>
            <person name="Despard B.A."/>
            <person name="Roesel C.L."/>
        </authorList>
    </citation>
    <scope>NUCLEOTIDE SEQUENCE</scope>
    <source>
        <strain evidence="12">K2</strain>
    </source>
</reference>
<dbReference type="PANTHER" id="PTHR21614:SF0">
    <property type="entry name" value="GEO08385P1"/>
    <property type="match status" value="1"/>
</dbReference>
<comment type="similarity">
    <text evidence="5">Belongs to the SCOC family.</text>
</comment>
<comment type="caution">
    <text evidence="12">The sequence shown here is derived from an EMBL/GenBank/DDBJ whole genome shotgun (WGS) entry which is preliminary data.</text>
</comment>
<dbReference type="Pfam" id="PF10224">
    <property type="entry name" value="DUF2205"/>
    <property type="match status" value="1"/>
</dbReference>
<evidence type="ECO:0000256" key="5">
    <source>
        <dbReference type="ARBA" id="ARBA00010880"/>
    </source>
</evidence>
<reference evidence="12" key="1">
    <citation type="journal article" date="2023" name="G3 (Bethesda)">
        <title>Whole genome assembly and annotation of the endangered Caribbean coral Acropora cervicornis.</title>
        <authorList>
            <person name="Selwyn J.D."/>
            <person name="Vollmer S.V."/>
        </authorList>
    </citation>
    <scope>NUCLEOTIDE SEQUENCE</scope>
    <source>
        <strain evidence="12">K2</strain>
    </source>
</reference>
<feature type="compositionally biased region" description="Basic and acidic residues" evidence="11">
    <location>
        <begin position="1"/>
        <end position="12"/>
    </location>
</feature>